<evidence type="ECO:0000256" key="1">
    <source>
        <dbReference type="SAM" id="Phobius"/>
    </source>
</evidence>
<reference evidence="2 3" key="1">
    <citation type="journal article" date="2018" name="Science">
        <title>The opium poppy genome and morphinan production.</title>
        <authorList>
            <person name="Guo L."/>
            <person name="Winzer T."/>
            <person name="Yang X."/>
            <person name="Li Y."/>
            <person name="Ning Z."/>
            <person name="He Z."/>
            <person name="Teodor R."/>
            <person name="Lu Y."/>
            <person name="Bowser T.A."/>
            <person name="Graham I.A."/>
            <person name="Ye K."/>
        </authorList>
    </citation>
    <scope>NUCLEOTIDE SEQUENCE [LARGE SCALE GENOMIC DNA]</scope>
    <source>
        <strain evidence="3">cv. HN1</strain>
        <tissue evidence="2">Leaves</tissue>
    </source>
</reference>
<protein>
    <submittedName>
        <fullName evidence="2">Uncharacterized protein</fullName>
    </submittedName>
</protein>
<accession>A0A4Y7LJE4</accession>
<gene>
    <name evidence="2" type="ORF">C5167_047023</name>
</gene>
<evidence type="ECO:0000313" key="3">
    <source>
        <dbReference type="Proteomes" id="UP000316621"/>
    </source>
</evidence>
<evidence type="ECO:0000313" key="2">
    <source>
        <dbReference type="EMBL" id="RZC84235.1"/>
    </source>
</evidence>
<dbReference type="AlphaFoldDB" id="A0A4Y7LJE4"/>
<keyword evidence="1" id="KW-1133">Transmembrane helix</keyword>
<keyword evidence="1" id="KW-0472">Membrane</keyword>
<sequence>MSGAMNKRISAMSKEMGSSVQKGVLIDLMLQETGGCCVGGIAVHIFLPVRLVGILFLMIRAHIFMPPMPNEILFIRCYESITLKLMSRILLNQLQMKCAFIEENSGFIFGNLTFLNLLTWMGIK</sequence>
<keyword evidence="1" id="KW-0812">Transmembrane</keyword>
<feature type="transmembrane region" description="Helical" evidence="1">
    <location>
        <begin position="38"/>
        <end position="59"/>
    </location>
</feature>
<dbReference type="Proteomes" id="UP000316621">
    <property type="component" value="Chromosome 11"/>
</dbReference>
<organism evidence="2 3">
    <name type="scientific">Papaver somniferum</name>
    <name type="common">Opium poppy</name>
    <dbReference type="NCBI Taxonomy" id="3469"/>
    <lineage>
        <taxon>Eukaryota</taxon>
        <taxon>Viridiplantae</taxon>
        <taxon>Streptophyta</taxon>
        <taxon>Embryophyta</taxon>
        <taxon>Tracheophyta</taxon>
        <taxon>Spermatophyta</taxon>
        <taxon>Magnoliopsida</taxon>
        <taxon>Ranunculales</taxon>
        <taxon>Papaveraceae</taxon>
        <taxon>Papaveroideae</taxon>
        <taxon>Papaver</taxon>
    </lineage>
</organism>
<name>A0A4Y7LJE4_PAPSO</name>
<keyword evidence="3" id="KW-1185">Reference proteome</keyword>
<proteinExistence type="predicted"/>
<dbReference type="Gramene" id="RZC84235">
    <property type="protein sequence ID" value="RZC84235"/>
    <property type="gene ID" value="C5167_047023"/>
</dbReference>
<dbReference type="EMBL" id="CM010725">
    <property type="protein sequence ID" value="RZC84235.1"/>
    <property type="molecule type" value="Genomic_DNA"/>
</dbReference>